<reference evidence="2" key="1">
    <citation type="submission" date="2021-08" db="EMBL/GenBank/DDBJ databases">
        <title>Complete genome sequence of Chryseobacterium sp strain PS-8.</title>
        <authorList>
            <person name="Das S.K."/>
        </authorList>
    </citation>
    <scope>NUCLEOTIDE SEQUENCE</scope>
    <source>
        <strain evidence="2">PS-8</strain>
    </source>
</reference>
<dbReference type="Proteomes" id="UP001430374">
    <property type="component" value="Unassembled WGS sequence"/>
</dbReference>
<comment type="caution">
    <text evidence="2">The sequence shown here is derived from an EMBL/GenBank/DDBJ whole genome shotgun (WGS) entry which is preliminary data.</text>
</comment>
<name>A0ABS9C399_9FLAO</name>
<dbReference type="Gene3D" id="3.90.1340.10">
    <property type="entry name" value="Phage tail collar domain"/>
    <property type="match status" value="1"/>
</dbReference>
<accession>A0ABS9C399</accession>
<dbReference type="SUPFAM" id="SSF88874">
    <property type="entry name" value="Receptor-binding domain of short tail fibre protein gp12"/>
    <property type="match status" value="1"/>
</dbReference>
<evidence type="ECO:0000259" key="1">
    <source>
        <dbReference type="Pfam" id="PF07484"/>
    </source>
</evidence>
<evidence type="ECO:0000313" key="3">
    <source>
        <dbReference type="Proteomes" id="UP001430374"/>
    </source>
</evidence>
<proteinExistence type="predicted"/>
<organism evidence="2 3">
    <name type="scientific">Chryseobacterium indicum</name>
    <dbReference type="NCBI Taxonomy" id="2766954"/>
    <lineage>
        <taxon>Bacteria</taxon>
        <taxon>Pseudomonadati</taxon>
        <taxon>Bacteroidota</taxon>
        <taxon>Flavobacteriia</taxon>
        <taxon>Flavobacteriales</taxon>
        <taxon>Weeksellaceae</taxon>
        <taxon>Chryseobacterium group</taxon>
        <taxon>Chryseobacterium</taxon>
    </lineage>
</organism>
<dbReference type="RefSeq" id="WP_235130430.1">
    <property type="nucleotide sequence ID" value="NZ_JACSGT010000001.1"/>
</dbReference>
<gene>
    <name evidence="2" type="ORF">H9Q08_05345</name>
</gene>
<dbReference type="Pfam" id="PF07484">
    <property type="entry name" value="Collar"/>
    <property type="match status" value="1"/>
</dbReference>
<keyword evidence="3" id="KW-1185">Reference proteome</keyword>
<dbReference type="EMBL" id="JACSGT010000001">
    <property type="protein sequence ID" value="MCF2218723.1"/>
    <property type="molecule type" value="Genomic_DNA"/>
</dbReference>
<evidence type="ECO:0000313" key="2">
    <source>
        <dbReference type="EMBL" id="MCF2218723.1"/>
    </source>
</evidence>
<dbReference type="InterPro" id="IPR011083">
    <property type="entry name" value="Phage_tail_collar_dom"/>
</dbReference>
<protein>
    <submittedName>
        <fullName evidence="2">Tail fiber protein</fullName>
    </submittedName>
</protein>
<feature type="domain" description="Phage tail collar" evidence="1">
    <location>
        <begin position="6"/>
        <end position="62"/>
    </location>
</feature>
<sequence>MEELMGTIKLFAGNFAPHGYAFCHGQLLPINQNQALFSILGTTYGGDGKTTFALPDLRGRVPVGTGTGDGISSYVNAGNKFGVERNLISVNNIPTLKGSVDLSNLNGNASGSISTTVNATIPVPCSTNADSTTPENNVMAMDLSTPNIYATSAEPGKFMKPLTANLPINFTANLPVSLNGGSVNVSVNKDSGANPLPINNLQPSLGINFIICVEGVYPPRP</sequence>
<dbReference type="InterPro" id="IPR037053">
    <property type="entry name" value="Phage_tail_collar_dom_sf"/>
</dbReference>